<dbReference type="RefSeq" id="WP_043860158.1">
    <property type="nucleotide sequence ID" value="NZ_BQHV01000001.1"/>
</dbReference>
<keyword evidence="1" id="KW-0732">Signal</keyword>
<evidence type="ECO:0000259" key="2">
    <source>
        <dbReference type="Pfam" id="PF08770"/>
    </source>
</evidence>
<dbReference type="Gene3D" id="2.60.40.2470">
    <property type="entry name" value="SoxY domain"/>
    <property type="match status" value="1"/>
</dbReference>
<reference evidence="4 5" key="1">
    <citation type="journal article" date="2016" name="J. Hazard. Mater.">
        <title>A newly isolated Pseudomonas putida S-1 strain for batch-mode-propanethiol degradation and continuous treatment of propanethiol-containing waste gas.</title>
        <authorList>
            <person name="Chen D.Z."/>
            <person name="Sun Y.M."/>
            <person name="Han L.M."/>
            <person name="Chen J."/>
            <person name="Ye J.X."/>
            <person name="Chen J.M."/>
        </authorList>
    </citation>
    <scope>NUCLEOTIDE SEQUENCE [LARGE SCALE GENOMIC DNA]</scope>
    <source>
        <strain evidence="4 5">S-1</strain>
    </source>
</reference>
<gene>
    <name evidence="4" type="ORF">KH389_13260</name>
</gene>
<dbReference type="InterPro" id="IPR038162">
    <property type="entry name" value="SoxY_sf"/>
</dbReference>
<organism evidence="4 5">
    <name type="scientific">Pseudomonas qingdaonensis</name>
    <dbReference type="NCBI Taxonomy" id="2056231"/>
    <lineage>
        <taxon>Bacteria</taxon>
        <taxon>Pseudomonadati</taxon>
        <taxon>Pseudomonadota</taxon>
        <taxon>Gammaproteobacteria</taxon>
        <taxon>Pseudomonadales</taxon>
        <taxon>Pseudomonadaceae</taxon>
        <taxon>Pseudomonas</taxon>
    </lineage>
</organism>
<proteinExistence type="predicted"/>
<name>A0ABX8DZ87_9PSED</name>
<dbReference type="SUPFAM" id="SSF81296">
    <property type="entry name" value="E set domains"/>
    <property type="match status" value="1"/>
</dbReference>
<evidence type="ECO:0000313" key="4">
    <source>
        <dbReference type="EMBL" id="QVL21483.1"/>
    </source>
</evidence>
<dbReference type="EMBL" id="CP074676">
    <property type="protein sequence ID" value="QVL21483.1"/>
    <property type="molecule type" value="Genomic_DNA"/>
</dbReference>
<dbReference type="InterPro" id="IPR032711">
    <property type="entry name" value="SoxY"/>
</dbReference>
<feature type="signal peptide" evidence="1">
    <location>
        <begin position="1"/>
        <end position="19"/>
    </location>
</feature>
<dbReference type="InterPro" id="IPR014880">
    <property type="entry name" value="SoxZ_dom"/>
</dbReference>
<accession>A0ABX8DZ87</accession>
<dbReference type="NCBIfam" id="TIGR04557">
    <property type="entry name" value="fuse_rel_SoxYZ"/>
    <property type="match status" value="1"/>
</dbReference>
<protein>
    <submittedName>
        <fullName evidence="4">Quinoprotein dehydrogenase-associated SoxYZ-like carrier</fullName>
    </submittedName>
</protein>
<dbReference type="Proteomes" id="UP000678154">
    <property type="component" value="Chromosome"/>
</dbReference>
<dbReference type="Gene3D" id="2.60.40.10">
    <property type="entry name" value="Immunoglobulins"/>
    <property type="match status" value="1"/>
</dbReference>
<dbReference type="GeneID" id="87481222"/>
<dbReference type="Pfam" id="PF13501">
    <property type="entry name" value="SoxY"/>
    <property type="match status" value="1"/>
</dbReference>
<dbReference type="InterPro" id="IPR014756">
    <property type="entry name" value="Ig_E-set"/>
</dbReference>
<evidence type="ECO:0000256" key="1">
    <source>
        <dbReference type="SAM" id="SignalP"/>
    </source>
</evidence>
<feature type="chain" id="PRO_5045384133" evidence="1">
    <location>
        <begin position="20"/>
        <end position="251"/>
    </location>
</feature>
<dbReference type="InterPro" id="IPR013783">
    <property type="entry name" value="Ig-like_fold"/>
</dbReference>
<sequence>MRRVPLLLAALLLAGPACAIQPGADPVPSVMWEFYRKQWLQDEPYVFDERVRVIAPPFAEDARQVPLQVDARALPGKVQRILVWAELNPIPRVVDFHPGPQVLPWLAVRIRIEQATPLRAAVLTDDGTWHIGSSLIDAAGGGCTAPSVVRSQPGWEERLGQVLGARYPREAFSRVRLDVSHPMDNGLTGGIPEFFIEHAELFDAQGQSLATLELFPAVSENPSLGFDLLNQGATRLVLRDNNGNQFDAAIE</sequence>
<evidence type="ECO:0000259" key="3">
    <source>
        <dbReference type="Pfam" id="PF13501"/>
    </source>
</evidence>
<evidence type="ECO:0000313" key="5">
    <source>
        <dbReference type="Proteomes" id="UP000678154"/>
    </source>
</evidence>
<dbReference type="Pfam" id="PF08770">
    <property type="entry name" value="SoxZ"/>
    <property type="match status" value="1"/>
</dbReference>
<keyword evidence="5" id="KW-1185">Reference proteome</keyword>
<feature type="domain" description="Ig-like SoxY" evidence="3">
    <location>
        <begin position="37"/>
        <end position="143"/>
    </location>
</feature>
<dbReference type="InterPro" id="IPR030831">
    <property type="entry name" value="Fuse-rel_SoxYZ"/>
</dbReference>
<feature type="domain" description="Sulphur oxidation protein SoxZ" evidence="2">
    <location>
        <begin position="172"/>
        <end position="249"/>
    </location>
</feature>